<protein>
    <submittedName>
        <fullName evidence="2">Uncharacterized protein</fullName>
    </submittedName>
</protein>
<feature type="transmembrane region" description="Helical" evidence="1">
    <location>
        <begin position="33"/>
        <end position="51"/>
    </location>
</feature>
<keyword evidence="1" id="KW-1133">Transmembrane helix</keyword>
<evidence type="ECO:0000313" key="3">
    <source>
        <dbReference type="Proteomes" id="UP000547674"/>
    </source>
</evidence>
<accession>A0A7Y2H2W1</accession>
<keyword evidence="1" id="KW-0812">Transmembrane</keyword>
<reference evidence="2 3" key="1">
    <citation type="submission" date="2020-03" db="EMBL/GenBank/DDBJ databases">
        <title>Metabolic flexibility allows generalist bacteria to become dominant in a frequently disturbed ecosystem.</title>
        <authorList>
            <person name="Chen Y.-J."/>
            <person name="Leung P.M."/>
            <person name="Bay S.K."/>
            <person name="Hugenholtz P."/>
            <person name="Kessler A.J."/>
            <person name="Shelley G."/>
            <person name="Waite D.W."/>
            <person name="Cook P.L."/>
            <person name="Greening C."/>
        </authorList>
    </citation>
    <scope>NUCLEOTIDE SEQUENCE [LARGE SCALE GENOMIC DNA]</scope>
    <source>
        <strain evidence="2">SS_bin_28</strain>
    </source>
</reference>
<dbReference type="Proteomes" id="UP000547674">
    <property type="component" value="Unassembled WGS sequence"/>
</dbReference>
<evidence type="ECO:0000256" key="1">
    <source>
        <dbReference type="SAM" id="Phobius"/>
    </source>
</evidence>
<organism evidence="2 3">
    <name type="scientific">Eiseniibacteriota bacterium</name>
    <dbReference type="NCBI Taxonomy" id="2212470"/>
    <lineage>
        <taxon>Bacteria</taxon>
        <taxon>Candidatus Eiseniibacteriota</taxon>
    </lineage>
</organism>
<keyword evidence="1" id="KW-0472">Membrane</keyword>
<proteinExistence type="predicted"/>
<evidence type="ECO:0000313" key="2">
    <source>
        <dbReference type="EMBL" id="NNF07446.1"/>
    </source>
</evidence>
<gene>
    <name evidence="2" type="ORF">HKN21_11845</name>
</gene>
<comment type="caution">
    <text evidence="2">The sequence shown here is derived from an EMBL/GenBank/DDBJ whole genome shotgun (WGS) entry which is preliminary data.</text>
</comment>
<name>A0A7Y2H2W1_UNCEI</name>
<dbReference type="AlphaFoldDB" id="A0A7Y2H2W1"/>
<dbReference type="EMBL" id="JABDJR010000479">
    <property type="protein sequence ID" value="NNF07446.1"/>
    <property type="molecule type" value="Genomic_DNA"/>
</dbReference>
<feature type="non-terminal residue" evidence="2">
    <location>
        <position position="1"/>
    </location>
</feature>
<sequence>LKHGYPDGDLALRPGDTITIPSKSGGFGDTFRTIIQFSGILSGLAGVILATSRL</sequence>